<dbReference type="Gene3D" id="1.20.1250.20">
    <property type="entry name" value="MFS general substrate transporter like domains"/>
    <property type="match status" value="1"/>
</dbReference>
<feature type="transmembrane region" description="Helical" evidence="9">
    <location>
        <begin position="219"/>
        <end position="238"/>
    </location>
</feature>
<feature type="transmembrane region" description="Helical" evidence="9">
    <location>
        <begin position="276"/>
        <end position="295"/>
    </location>
</feature>
<evidence type="ECO:0000256" key="4">
    <source>
        <dbReference type="ARBA" id="ARBA00022475"/>
    </source>
</evidence>
<feature type="transmembrane region" description="Helical" evidence="9">
    <location>
        <begin position="348"/>
        <end position="367"/>
    </location>
</feature>
<dbReference type="InterPro" id="IPR011701">
    <property type="entry name" value="MFS"/>
</dbReference>
<feature type="transmembrane region" description="Helical" evidence="9">
    <location>
        <begin position="307"/>
        <end position="327"/>
    </location>
</feature>
<keyword evidence="8" id="KW-0325">Glycoprotein</keyword>
<accession>A0A9P9F0U4</accession>
<dbReference type="CDD" id="cd17502">
    <property type="entry name" value="MFS_Azr1_MDR_like"/>
    <property type="match status" value="1"/>
</dbReference>
<comment type="subcellular location">
    <subcellularLocation>
        <location evidence="1">Cell membrane</location>
        <topology evidence="1">Multi-pass membrane protein</topology>
    </subcellularLocation>
</comment>
<dbReference type="GO" id="GO:0005886">
    <property type="term" value="C:plasma membrane"/>
    <property type="evidence" value="ECO:0007669"/>
    <property type="project" value="UniProtKB-SubCell"/>
</dbReference>
<evidence type="ECO:0000256" key="2">
    <source>
        <dbReference type="ARBA" id="ARBA00007520"/>
    </source>
</evidence>
<feature type="transmembrane region" description="Helical" evidence="9">
    <location>
        <begin position="515"/>
        <end position="536"/>
    </location>
</feature>
<dbReference type="SUPFAM" id="SSF103473">
    <property type="entry name" value="MFS general substrate transporter"/>
    <property type="match status" value="1"/>
</dbReference>
<evidence type="ECO:0000256" key="5">
    <source>
        <dbReference type="ARBA" id="ARBA00022692"/>
    </source>
</evidence>
<keyword evidence="5 9" id="KW-0812">Transmembrane</keyword>
<feature type="transmembrane region" description="Helical" evidence="9">
    <location>
        <begin position="244"/>
        <end position="269"/>
    </location>
</feature>
<feature type="transmembrane region" description="Helical" evidence="9">
    <location>
        <begin position="416"/>
        <end position="437"/>
    </location>
</feature>
<dbReference type="PROSITE" id="PS50850">
    <property type="entry name" value="MFS"/>
    <property type="match status" value="1"/>
</dbReference>
<comment type="caution">
    <text evidence="11">The sequence shown here is derived from an EMBL/GenBank/DDBJ whole genome shotgun (WGS) entry which is preliminary data.</text>
</comment>
<evidence type="ECO:0000256" key="9">
    <source>
        <dbReference type="SAM" id="Phobius"/>
    </source>
</evidence>
<dbReference type="InterPro" id="IPR020846">
    <property type="entry name" value="MFS_dom"/>
</dbReference>
<dbReference type="FunFam" id="1.20.1250.20:FF:000196">
    <property type="entry name" value="MFS toxin efflux pump (AflT)"/>
    <property type="match status" value="1"/>
</dbReference>
<evidence type="ECO:0000256" key="3">
    <source>
        <dbReference type="ARBA" id="ARBA00022448"/>
    </source>
</evidence>
<dbReference type="FunFam" id="1.20.1720.10:FF:000012">
    <property type="entry name" value="MFS toxin efflux pump (AflT)"/>
    <property type="match status" value="1"/>
</dbReference>
<dbReference type="OrthoDB" id="10021397at2759"/>
<keyword evidence="3" id="KW-0813">Transport</keyword>
<gene>
    <name evidence="11" type="ORF">B0J13DRAFT_286026</name>
</gene>
<dbReference type="InterPro" id="IPR036259">
    <property type="entry name" value="MFS_trans_sf"/>
</dbReference>
<evidence type="ECO:0000313" key="12">
    <source>
        <dbReference type="Proteomes" id="UP000717696"/>
    </source>
</evidence>
<feature type="transmembrane region" description="Helical" evidence="9">
    <location>
        <begin position="151"/>
        <end position="177"/>
    </location>
</feature>
<evidence type="ECO:0000256" key="6">
    <source>
        <dbReference type="ARBA" id="ARBA00022989"/>
    </source>
</evidence>
<proteinExistence type="inferred from homology"/>
<keyword evidence="12" id="KW-1185">Reference proteome</keyword>
<dbReference type="EMBL" id="JAGMUU010000006">
    <property type="protein sequence ID" value="KAH7150252.1"/>
    <property type="molecule type" value="Genomic_DNA"/>
</dbReference>
<feature type="transmembrane region" description="Helical" evidence="9">
    <location>
        <begin position="189"/>
        <end position="207"/>
    </location>
</feature>
<evidence type="ECO:0000256" key="8">
    <source>
        <dbReference type="ARBA" id="ARBA00023180"/>
    </source>
</evidence>
<dbReference type="Proteomes" id="UP000717696">
    <property type="component" value="Unassembled WGS sequence"/>
</dbReference>
<name>A0A9P9F0U4_9HYPO</name>
<evidence type="ECO:0000259" key="10">
    <source>
        <dbReference type="PROSITE" id="PS50850"/>
    </source>
</evidence>
<feature type="transmembrane region" description="Helical" evidence="9">
    <location>
        <begin position="379"/>
        <end position="396"/>
    </location>
</feature>
<feature type="transmembrane region" description="Helical" evidence="9">
    <location>
        <begin position="483"/>
        <end position="503"/>
    </location>
</feature>
<comment type="similarity">
    <text evidence="2">Belongs to the major facilitator superfamily. TCR/Tet family.</text>
</comment>
<keyword evidence="7 9" id="KW-0472">Membrane</keyword>
<evidence type="ECO:0000256" key="1">
    <source>
        <dbReference type="ARBA" id="ARBA00004651"/>
    </source>
</evidence>
<dbReference type="AlphaFoldDB" id="A0A9P9F0U4"/>
<keyword evidence="6 9" id="KW-1133">Transmembrane helix</keyword>
<sequence length="651" mass="70957">MASFMSPPDYSTAAMGRSRLSIRLPKDTLHSSLMESSQHFHFDPETAVLARNANAWLSSEEDLARPASIAPSNFSTRSLEYNDYHESTRNNREYPVFGDSLRYSLRYDSTRPRTAPKTESTEKLTQGVVEDSGAIPGQSKDDIEYPTGMKLALITLALCLAVFVMALDNSIIATAIPKITDEFHSLNDVGWYGSAYMLTGASLQLFFGKFYTFWTIKWTFLSTVAIFEVGSLICGVAGDSVTLIIGRAVAGVGSAGIFAGALTILAYTVPLHKRPVYTGLVSGMWGISSVAGPLLGGLLTDKVSWRWCFYINLPIGVVTMCVIAVYFPDPERHIEPAPWRVRMWQLDPIGTVIFMPAVICLLLALQWGGVDYEWDNSRITSLFMLSSVLLLLFIYVQIRMGENATVPPRIFKKRSVWASCFFAFNTGACFLTAVYFLPIWFQAVKGSTAIESGVRNLPMLLGVVLFSMIAGGIVTWWGYYTPFMIAGAIFMAIGYGLICTLKVDTPSAGWIGYQLLAGIGVGIGMQQPLVAVQVVCDMADVPTGTAMIIFVQTLGGALCVTAGQTIFTNKLIEKIQEYVPDLDPAVVIQAGATNIREAIRAEWLPDVIRAYNDALNVAFLVGAATASATIVGAALTEWKSVKGKNIEMAVA</sequence>
<dbReference type="Gene3D" id="1.20.1720.10">
    <property type="entry name" value="Multidrug resistance protein D"/>
    <property type="match status" value="1"/>
</dbReference>
<feature type="transmembrane region" description="Helical" evidence="9">
    <location>
        <begin position="614"/>
        <end position="635"/>
    </location>
</feature>
<keyword evidence="4" id="KW-1003">Cell membrane</keyword>
<feature type="domain" description="Major facilitator superfamily (MFS) profile" evidence="10">
    <location>
        <begin position="154"/>
        <end position="641"/>
    </location>
</feature>
<evidence type="ECO:0000256" key="7">
    <source>
        <dbReference type="ARBA" id="ARBA00023136"/>
    </source>
</evidence>
<protein>
    <submittedName>
        <fullName evidence="11">Major facilitator superfamily domain-containing protein</fullName>
    </submittedName>
</protein>
<feature type="transmembrane region" description="Helical" evidence="9">
    <location>
        <begin position="548"/>
        <end position="567"/>
    </location>
</feature>
<dbReference type="FunFam" id="1.20.1250.20:FF:000489">
    <property type="entry name" value="MFS general substrate transporter"/>
    <property type="match status" value="1"/>
</dbReference>
<dbReference type="PANTHER" id="PTHR23501:SF199">
    <property type="entry name" value="MFS EFFLUX TRANSPORTER INPD-RELATED"/>
    <property type="match status" value="1"/>
</dbReference>
<reference evidence="11" key="1">
    <citation type="journal article" date="2021" name="Nat. Commun.">
        <title>Genetic determinants of endophytism in the Arabidopsis root mycobiome.</title>
        <authorList>
            <person name="Mesny F."/>
            <person name="Miyauchi S."/>
            <person name="Thiergart T."/>
            <person name="Pickel B."/>
            <person name="Atanasova L."/>
            <person name="Karlsson M."/>
            <person name="Huettel B."/>
            <person name="Barry K.W."/>
            <person name="Haridas S."/>
            <person name="Chen C."/>
            <person name="Bauer D."/>
            <person name="Andreopoulos W."/>
            <person name="Pangilinan J."/>
            <person name="LaButti K."/>
            <person name="Riley R."/>
            <person name="Lipzen A."/>
            <person name="Clum A."/>
            <person name="Drula E."/>
            <person name="Henrissat B."/>
            <person name="Kohler A."/>
            <person name="Grigoriev I.V."/>
            <person name="Martin F.M."/>
            <person name="Hacquard S."/>
        </authorList>
    </citation>
    <scope>NUCLEOTIDE SEQUENCE</scope>
    <source>
        <strain evidence="11">MPI-CAGE-AT-0021</strain>
    </source>
</reference>
<feature type="transmembrane region" description="Helical" evidence="9">
    <location>
        <begin position="457"/>
        <end position="476"/>
    </location>
</feature>
<evidence type="ECO:0000313" key="11">
    <source>
        <dbReference type="EMBL" id="KAH7150252.1"/>
    </source>
</evidence>
<dbReference type="GO" id="GO:0022857">
    <property type="term" value="F:transmembrane transporter activity"/>
    <property type="evidence" value="ECO:0007669"/>
    <property type="project" value="InterPro"/>
</dbReference>
<dbReference type="PANTHER" id="PTHR23501">
    <property type="entry name" value="MAJOR FACILITATOR SUPERFAMILY"/>
    <property type="match status" value="1"/>
</dbReference>
<organism evidence="11 12">
    <name type="scientific">Dactylonectria estremocensis</name>
    <dbReference type="NCBI Taxonomy" id="1079267"/>
    <lineage>
        <taxon>Eukaryota</taxon>
        <taxon>Fungi</taxon>
        <taxon>Dikarya</taxon>
        <taxon>Ascomycota</taxon>
        <taxon>Pezizomycotina</taxon>
        <taxon>Sordariomycetes</taxon>
        <taxon>Hypocreomycetidae</taxon>
        <taxon>Hypocreales</taxon>
        <taxon>Nectriaceae</taxon>
        <taxon>Dactylonectria</taxon>
    </lineage>
</organism>
<dbReference type="Pfam" id="PF07690">
    <property type="entry name" value="MFS_1"/>
    <property type="match status" value="1"/>
</dbReference>